<keyword evidence="6" id="KW-1185">Reference proteome</keyword>
<evidence type="ECO:0000256" key="3">
    <source>
        <dbReference type="ARBA" id="ARBA00023163"/>
    </source>
</evidence>
<keyword evidence="1" id="KW-0805">Transcription regulation</keyword>
<evidence type="ECO:0000313" key="5">
    <source>
        <dbReference type="EMBL" id="ADB37599.1"/>
    </source>
</evidence>
<dbReference type="PANTHER" id="PTHR43280">
    <property type="entry name" value="ARAC-FAMILY TRANSCRIPTIONAL REGULATOR"/>
    <property type="match status" value="1"/>
</dbReference>
<dbReference type="InterPro" id="IPR018060">
    <property type="entry name" value="HTH_AraC"/>
</dbReference>
<dbReference type="GO" id="GO:0003700">
    <property type="term" value="F:DNA-binding transcription factor activity"/>
    <property type="evidence" value="ECO:0007669"/>
    <property type="project" value="InterPro"/>
</dbReference>
<dbReference type="InterPro" id="IPR037923">
    <property type="entry name" value="HTH-like"/>
</dbReference>
<dbReference type="Proteomes" id="UP000002028">
    <property type="component" value="Chromosome"/>
</dbReference>
<sequence>MEKPSRTHPVPILTPPDLDKHHFDPDLGWMPTLLSDYHLFHFNRVETYRSHLTFPLSPHRKTVFDFIFLTKGHSIRTKGLDTYEFSANSFFFLPAYQITAHEWMSEDAEGFFCHFDAQIIQKNFSKPDFSAEFPFLQFVGDPIVRTDDDFSSTIHPTLLKLEAEYDQDKPFKLDVVSFCLLSLFTELKRYSHTQIKVRDNSASRITQQYKLALGQHIYQKQSITDYADLLAISPNHLNKCVKNATGKSAQDLLNDMILLEAKVLLRQKDLPVSEIAFKLTRQNPSDFTRFFKAKTGITPKEYKRMD</sequence>
<dbReference type="RefSeq" id="WP_012926150.1">
    <property type="nucleotide sequence ID" value="NC_013730.1"/>
</dbReference>
<dbReference type="SUPFAM" id="SSF46689">
    <property type="entry name" value="Homeodomain-like"/>
    <property type="match status" value="1"/>
</dbReference>
<dbReference type="SUPFAM" id="SSF51215">
    <property type="entry name" value="Regulatory protein AraC"/>
    <property type="match status" value="1"/>
</dbReference>
<evidence type="ECO:0000259" key="4">
    <source>
        <dbReference type="PROSITE" id="PS01124"/>
    </source>
</evidence>
<evidence type="ECO:0000256" key="1">
    <source>
        <dbReference type="ARBA" id="ARBA00023015"/>
    </source>
</evidence>
<dbReference type="EMBL" id="CP001769">
    <property type="protein sequence ID" value="ADB37599.1"/>
    <property type="molecule type" value="Genomic_DNA"/>
</dbReference>
<organism evidence="5 6">
    <name type="scientific">Spirosoma linguale (strain ATCC 33905 / DSM 74 / LMG 10896 / Claus 1)</name>
    <dbReference type="NCBI Taxonomy" id="504472"/>
    <lineage>
        <taxon>Bacteria</taxon>
        <taxon>Pseudomonadati</taxon>
        <taxon>Bacteroidota</taxon>
        <taxon>Cytophagia</taxon>
        <taxon>Cytophagales</taxon>
        <taxon>Cytophagaceae</taxon>
        <taxon>Spirosoma</taxon>
    </lineage>
</organism>
<dbReference type="SMART" id="SM00342">
    <property type="entry name" value="HTH_ARAC"/>
    <property type="match status" value="1"/>
</dbReference>
<keyword evidence="2" id="KW-0238">DNA-binding</keyword>
<dbReference type="PANTHER" id="PTHR43280:SF32">
    <property type="entry name" value="TRANSCRIPTIONAL REGULATORY PROTEIN"/>
    <property type="match status" value="1"/>
</dbReference>
<evidence type="ECO:0000256" key="2">
    <source>
        <dbReference type="ARBA" id="ARBA00023125"/>
    </source>
</evidence>
<feature type="domain" description="HTH araC/xylS-type" evidence="4">
    <location>
        <begin position="207"/>
        <end position="305"/>
    </location>
</feature>
<dbReference type="HOGENOM" id="CLU_000445_88_2_10"/>
<dbReference type="AlphaFoldDB" id="D2QNZ3"/>
<dbReference type="KEGG" id="sli:Slin_1550"/>
<protein>
    <submittedName>
        <fullName evidence="5">Transcriptional regulator, AraC family</fullName>
    </submittedName>
</protein>
<dbReference type="eggNOG" id="COG2207">
    <property type="taxonomic scope" value="Bacteria"/>
</dbReference>
<dbReference type="Pfam" id="PF12833">
    <property type="entry name" value="HTH_18"/>
    <property type="match status" value="1"/>
</dbReference>
<dbReference type="PROSITE" id="PS01124">
    <property type="entry name" value="HTH_ARAC_FAMILY_2"/>
    <property type="match status" value="1"/>
</dbReference>
<gene>
    <name evidence="5" type="ordered locus">Slin_1550</name>
</gene>
<accession>D2QNZ3</accession>
<proteinExistence type="predicted"/>
<evidence type="ECO:0000313" key="6">
    <source>
        <dbReference type="Proteomes" id="UP000002028"/>
    </source>
</evidence>
<name>D2QNZ3_SPILD</name>
<dbReference type="STRING" id="504472.Slin_1550"/>
<dbReference type="GO" id="GO:0043565">
    <property type="term" value="F:sequence-specific DNA binding"/>
    <property type="evidence" value="ECO:0007669"/>
    <property type="project" value="InterPro"/>
</dbReference>
<keyword evidence="3" id="KW-0804">Transcription</keyword>
<dbReference type="Gene3D" id="1.10.10.60">
    <property type="entry name" value="Homeodomain-like"/>
    <property type="match status" value="1"/>
</dbReference>
<dbReference type="InterPro" id="IPR009057">
    <property type="entry name" value="Homeodomain-like_sf"/>
</dbReference>
<reference evidence="5 6" key="1">
    <citation type="journal article" date="2010" name="Stand. Genomic Sci.">
        <title>Complete genome sequence of Spirosoma linguale type strain (1).</title>
        <authorList>
            <person name="Lail K."/>
            <person name="Sikorski J."/>
            <person name="Saunders E."/>
            <person name="Lapidus A."/>
            <person name="Glavina Del Rio T."/>
            <person name="Copeland A."/>
            <person name="Tice H."/>
            <person name="Cheng J.-F."/>
            <person name="Lucas S."/>
            <person name="Nolan M."/>
            <person name="Bruce D."/>
            <person name="Goodwin L."/>
            <person name="Pitluck S."/>
            <person name="Ivanova N."/>
            <person name="Mavromatis K."/>
            <person name="Ovchinnikova G."/>
            <person name="Pati A."/>
            <person name="Chen A."/>
            <person name="Palaniappan K."/>
            <person name="Land M."/>
            <person name="Hauser L."/>
            <person name="Chang Y.-J."/>
            <person name="Jeffries C.D."/>
            <person name="Chain P."/>
            <person name="Brettin T."/>
            <person name="Detter J.C."/>
            <person name="Schuetze A."/>
            <person name="Rohde M."/>
            <person name="Tindall B.J."/>
            <person name="Goeker M."/>
            <person name="Bristow J."/>
            <person name="Eisen J.A."/>
            <person name="Markowitz V."/>
            <person name="Hugenholtz P."/>
            <person name="Kyrpides N.C."/>
            <person name="Klenk H.-P."/>
            <person name="Chen F."/>
        </authorList>
    </citation>
    <scope>NUCLEOTIDE SEQUENCE [LARGE SCALE GENOMIC DNA]</scope>
    <source>
        <strain evidence="6">ATCC 33905 / DSM 74 / LMG 10896 / Claus 1</strain>
    </source>
</reference>